<comment type="caution">
    <text evidence="1">The sequence shown here is derived from an EMBL/GenBank/DDBJ whole genome shotgun (WGS) entry which is preliminary data.</text>
</comment>
<evidence type="ECO:0000313" key="1">
    <source>
        <dbReference type="EMBL" id="MEM5405633.1"/>
    </source>
</evidence>
<proteinExistence type="predicted"/>
<sequence length="67" mass="7160">MSAVALVPSSMRKLAPGNVVVRPLKVKIAVVTAALLWNTHRHHPMVVEVVASLKKRTARTPAAALKA</sequence>
<keyword evidence="2" id="KW-1185">Reference proteome</keyword>
<protein>
    <submittedName>
        <fullName evidence="1">Uncharacterized protein</fullName>
    </submittedName>
</protein>
<dbReference type="EMBL" id="JAYMRU010000045">
    <property type="protein sequence ID" value="MEM5405633.1"/>
    <property type="molecule type" value="Genomic_DNA"/>
</dbReference>
<organism evidence="1 2">
    <name type="scientific">Paraburkholderia unamae</name>
    <dbReference type="NCBI Taxonomy" id="219649"/>
    <lineage>
        <taxon>Bacteria</taxon>
        <taxon>Pseudomonadati</taxon>
        <taxon>Pseudomonadota</taxon>
        <taxon>Betaproteobacteria</taxon>
        <taxon>Burkholderiales</taxon>
        <taxon>Burkholderiaceae</taxon>
        <taxon>Paraburkholderia</taxon>
    </lineage>
</organism>
<gene>
    <name evidence="1" type="ORF">VSR83_37535</name>
</gene>
<dbReference type="Proteomes" id="UP001392318">
    <property type="component" value="Unassembled WGS sequence"/>
</dbReference>
<name>A0ACC6RVI4_9BURK</name>
<accession>A0ACC6RVI4</accession>
<reference evidence="1" key="1">
    <citation type="submission" date="2024-01" db="EMBL/GenBank/DDBJ databases">
        <title>The diversity of rhizobia nodulating Mimosa spp. in eleven states of Brazil covering several biomes is determined by host plant, location, and edaphic factors.</title>
        <authorList>
            <person name="Rouws L."/>
            <person name="Barauna A."/>
            <person name="Beukes C."/>
            <person name="De Faria S.M."/>
            <person name="Gross E."/>
            <person name="Dos Reis Junior F.B."/>
            <person name="Simon M."/>
            <person name="Maluk M."/>
            <person name="Odee D.W."/>
            <person name="Kenicer G."/>
            <person name="Young J.P.W."/>
            <person name="Reis V.M."/>
            <person name="Zilli J."/>
            <person name="James E.K."/>
        </authorList>
    </citation>
    <scope>NUCLEOTIDE SEQUENCE</scope>
    <source>
        <strain evidence="1">JPY452</strain>
    </source>
</reference>
<evidence type="ECO:0000313" key="2">
    <source>
        <dbReference type="Proteomes" id="UP001392318"/>
    </source>
</evidence>